<keyword evidence="4" id="KW-0540">Nuclease</keyword>
<dbReference type="OrthoDB" id="527344at2759"/>
<evidence type="ECO:0000313" key="12">
    <source>
        <dbReference type="Proteomes" id="UP000677054"/>
    </source>
</evidence>
<dbReference type="GO" id="GO:0046872">
    <property type="term" value="F:metal ion binding"/>
    <property type="evidence" value="ECO:0007669"/>
    <property type="project" value="UniProtKB-KW"/>
</dbReference>
<keyword evidence="12" id="KW-1185">Reference proteome</keyword>
<gene>
    <name evidence="11" type="ORF">DSTB1V02_LOCUS6194</name>
</gene>
<dbReference type="SUPFAM" id="SSF56281">
    <property type="entry name" value="Metallo-hydrolase/oxidoreductase"/>
    <property type="match status" value="1"/>
</dbReference>
<keyword evidence="5" id="KW-0479">Metal-binding</keyword>
<keyword evidence="7" id="KW-0378">Hydrolase</keyword>
<evidence type="ECO:0000256" key="6">
    <source>
        <dbReference type="ARBA" id="ARBA00022759"/>
    </source>
</evidence>
<dbReference type="Pfam" id="PF00753">
    <property type="entry name" value="Lactamase_B"/>
    <property type="match status" value="1"/>
</dbReference>
<evidence type="ECO:0000259" key="10">
    <source>
        <dbReference type="Pfam" id="PF00753"/>
    </source>
</evidence>
<evidence type="ECO:0000256" key="2">
    <source>
        <dbReference type="ARBA" id="ARBA00011738"/>
    </source>
</evidence>
<proteinExistence type="inferred from homology"/>
<accession>A0A7R8XB77</accession>
<keyword evidence="8" id="KW-0862">Zinc</keyword>
<comment type="cofactor">
    <cofactor evidence="1">
        <name>Zn(2+)</name>
        <dbReference type="ChEBI" id="CHEBI:29105"/>
    </cofactor>
</comment>
<dbReference type="InterPro" id="IPR001279">
    <property type="entry name" value="Metallo-B-lactamas"/>
</dbReference>
<evidence type="ECO:0000313" key="11">
    <source>
        <dbReference type="EMBL" id="CAD7246344.1"/>
    </source>
</evidence>
<dbReference type="EMBL" id="LR900623">
    <property type="protein sequence ID" value="CAD7246344.1"/>
    <property type="molecule type" value="Genomic_DNA"/>
</dbReference>
<feature type="non-terminal residue" evidence="11">
    <location>
        <position position="1"/>
    </location>
</feature>
<dbReference type="GO" id="GO:0005634">
    <property type="term" value="C:nucleus"/>
    <property type="evidence" value="ECO:0007669"/>
    <property type="project" value="TreeGrafter"/>
</dbReference>
<organism evidence="11">
    <name type="scientific">Darwinula stevensoni</name>
    <dbReference type="NCBI Taxonomy" id="69355"/>
    <lineage>
        <taxon>Eukaryota</taxon>
        <taxon>Metazoa</taxon>
        <taxon>Ecdysozoa</taxon>
        <taxon>Arthropoda</taxon>
        <taxon>Crustacea</taxon>
        <taxon>Oligostraca</taxon>
        <taxon>Ostracoda</taxon>
        <taxon>Podocopa</taxon>
        <taxon>Podocopida</taxon>
        <taxon>Darwinulocopina</taxon>
        <taxon>Darwinuloidea</taxon>
        <taxon>Darwinulidae</taxon>
        <taxon>Darwinula</taxon>
    </lineage>
</organism>
<dbReference type="HAMAP" id="MF_01818">
    <property type="entry name" value="RNase_Z_BN"/>
    <property type="match status" value="1"/>
</dbReference>
<reference evidence="11" key="1">
    <citation type="submission" date="2020-11" db="EMBL/GenBank/DDBJ databases">
        <authorList>
            <person name="Tran Van P."/>
        </authorList>
    </citation>
    <scope>NUCLEOTIDE SEQUENCE</scope>
</reference>
<dbReference type="AlphaFoldDB" id="A0A7R8XB77"/>
<dbReference type="EMBL" id="CAJPEV010001106">
    <property type="protein sequence ID" value="CAG0890769.1"/>
    <property type="molecule type" value="Genomic_DNA"/>
</dbReference>
<evidence type="ECO:0000256" key="1">
    <source>
        <dbReference type="ARBA" id="ARBA00001947"/>
    </source>
</evidence>
<evidence type="ECO:0000256" key="9">
    <source>
        <dbReference type="SAM" id="SignalP"/>
    </source>
</evidence>
<feature type="domain" description="Metallo-beta-lactamase" evidence="10">
    <location>
        <begin position="11"/>
        <end position="83"/>
    </location>
</feature>
<dbReference type="PANTHER" id="PTHR46018:SF2">
    <property type="entry name" value="ZINC PHOSPHODIESTERASE ELAC PROTEIN 1"/>
    <property type="match status" value="1"/>
</dbReference>
<evidence type="ECO:0000256" key="7">
    <source>
        <dbReference type="ARBA" id="ARBA00022801"/>
    </source>
</evidence>
<evidence type="ECO:0000256" key="4">
    <source>
        <dbReference type="ARBA" id="ARBA00022722"/>
    </source>
</evidence>
<dbReference type="PANTHER" id="PTHR46018">
    <property type="entry name" value="ZINC PHOSPHODIESTERASE ELAC PROTEIN 1"/>
    <property type="match status" value="1"/>
</dbReference>
<evidence type="ECO:0000256" key="5">
    <source>
        <dbReference type="ARBA" id="ARBA00022723"/>
    </source>
</evidence>
<dbReference type="CDD" id="cd07717">
    <property type="entry name" value="RNaseZ_ZiPD-like_MBL-fold"/>
    <property type="match status" value="1"/>
</dbReference>
<evidence type="ECO:0000256" key="8">
    <source>
        <dbReference type="ARBA" id="ARBA00022833"/>
    </source>
</evidence>
<keyword evidence="6" id="KW-0255">Endonuclease</keyword>
<name>A0A7R8XB77_9CRUS</name>
<sequence length="318" mass="35133">FFLLKLIAFIIDGDVWLVDCGEGTQIQIQKSTLKPGRVTKIFVTHLHGDHVFGLPGLLCTLGNQATKKPKDFLFEIYGPLGLKKFLRVILSLSQSPLPFPFVVHELVPIEAQLDNVQWPPIPMDSQSSDPPHPQEGISRLIHPSEDGIWEVMDSGGYNVRASWLRHRVACFGYCIQEPDSPGTLNSQKLKELGIPPGPLYGQLKQGHSVVSPHGTMIHPEDIMGTKKQGRKLVILGDTCESSAMLKLAEGCNVLVHEATLENAMEEKAKENGHSSPRMAASFASSVHAKLLVLTHFSQRYHDSLQQSLMDEVGSFSFL</sequence>
<feature type="chain" id="PRO_5036209122" description="Metallo-beta-lactamase domain-containing protein" evidence="9">
    <location>
        <begin position="21"/>
        <end position="318"/>
    </location>
</feature>
<keyword evidence="9" id="KW-0732">Signal</keyword>
<evidence type="ECO:0000256" key="3">
    <source>
        <dbReference type="ARBA" id="ARBA00022694"/>
    </source>
</evidence>
<keyword evidence="3" id="KW-0819">tRNA processing</keyword>
<dbReference type="Gene3D" id="3.60.15.10">
    <property type="entry name" value="Ribonuclease Z/Hydroxyacylglutathione hydrolase-like"/>
    <property type="match status" value="1"/>
</dbReference>
<comment type="subunit">
    <text evidence="2">Homodimer.</text>
</comment>
<dbReference type="InterPro" id="IPR013471">
    <property type="entry name" value="RNase_Z/BN"/>
</dbReference>
<dbReference type="InterPro" id="IPR036866">
    <property type="entry name" value="RibonucZ/Hydroxyglut_hydro"/>
</dbReference>
<dbReference type="Proteomes" id="UP000677054">
    <property type="component" value="Unassembled WGS sequence"/>
</dbReference>
<dbReference type="GO" id="GO:0042781">
    <property type="term" value="F:3'-tRNA processing endoribonuclease activity"/>
    <property type="evidence" value="ECO:0007669"/>
    <property type="project" value="TreeGrafter"/>
</dbReference>
<protein>
    <recommendedName>
        <fullName evidence="10">Metallo-beta-lactamase domain-containing protein</fullName>
    </recommendedName>
</protein>
<feature type="signal peptide" evidence="9">
    <location>
        <begin position="1"/>
        <end position="20"/>
    </location>
</feature>